<feature type="domain" description="C2H2-type" evidence="9">
    <location>
        <begin position="869"/>
        <end position="897"/>
    </location>
</feature>
<dbReference type="PANTHER" id="PTHR24379:SF121">
    <property type="entry name" value="C2H2-TYPE DOMAIN-CONTAINING PROTEIN"/>
    <property type="match status" value="1"/>
</dbReference>
<comment type="subcellular location">
    <subcellularLocation>
        <location evidence="1">Nucleus</location>
    </subcellularLocation>
</comment>
<feature type="domain" description="C2H2-type" evidence="9">
    <location>
        <begin position="171"/>
        <end position="199"/>
    </location>
</feature>
<dbReference type="SUPFAM" id="SSF57716">
    <property type="entry name" value="Glucocorticoid receptor-like (DNA-binding domain)"/>
    <property type="match status" value="1"/>
</dbReference>
<evidence type="ECO:0000313" key="11">
    <source>
        <dbReference type="EMBL" id="KAF9407547.1"/>
    </source>
</evidence>
<dbReference type="FunFam" id="3.30.160.60:FF:001498">
    <property type="entry name" value="Zinc finger protein 404"/>
    <property type="match status" value="1"/>
</dbReference>
<feature type="domain" description="ZAD" evidence="10">
    <location>
        <begin position="432"/>
        <end position="500"/>
    </location>
</feature>
<evidence type="ECO:0000259" key="10">
    <source>
        <dbReference type="PROSITE" id="PS51915"/>
    </source>
</evidence>
<feature type="domain" description="C2H2-type" evidence="9">
    <location>
        <begin position="901"/>
        <end position="928"/>
    </location>
</feature>
<feature type="domain" description="C2H2-type" evidence="9">
    <location>
        <begin position="807"/>
        <end position="837"/>
    </location>
</feature>
<dbReference type="SUPFAM" id="SSF57667">
    <property type="entry name" value="beta-beta-alpha zinc fingers"/>
    <property type="match status" value="10"/>
</dbReference>
<proteinExistence type="predicted"/>
<evidence type="ECO:0000256" key="3">
    <source>
        <dbReference type="ARBA" id="ARBA00022737"/>
    </source>
</evidence>
<feature type="binding site" evidence="8">
    <location>
        <position position="473"/>
    </location>
    <ligand>
        <name>Zn(2+)</name>
        <dbReference type="ChEBI" id="CHEBI:29105"/>
    </ligand>
</feature>
<sequence length="1002" mass="117425">MEEVKVEPQPQPVMKFISVTSDALTDEQREMYESVLTTWKPVMFPKRIKRYICNKCNKEFKNYQNLYLHTTRVHSSEESAVICDICDKTFKNKHYLYMHRMNKHYSELEKCYCQFCLQEFRTRRALHMHVKRIHPNTLPEIKCNECGKEFAVPYKLKYHIEACHRTDKEKYKCHLCHKLYKNSLNLNRHLHFQHTPVQRHPCVFCNMTFKSRHHMKRHVLNIHPPLESKVTCPECLKEFKNDQYLKEHMQVHSSLDSKVKCDICDKFFHSAIRLKKHKKIVHPSKPKMRCEKCNKEFAHAHYLRRHNNAVHLEMDETEYPHSCEQCGKKFKLKKYLNNHLQRHEQQHLKRISQMVKTVMGEEKDVPVKKRGRPRKARAEIEFIKCEPVSSSDSESGETESDSELKYKMHMQQIKLSLGNEDDVKLDFEHPKTICRCCLTTDKRMSNVVSFKQLFKDLAGLNVTESDGLPQWLCYECSALLQKSVRFKQKVEKAHTMLCEYLARCAPFPIEPQDEELTKYASPHLGTTSVLAIDIVGKGKAGQFEVYEHEKRQQLSALDDIIISKIEDENVKEETQFSDYEDNMTLEEFSKEDGEYESKSSIRKPIELDPTKIRIVTLNPEEQIKQREEESKNGRKYPFLCNLCYKGFNFESKLQNHMSKHSPSRGPYECKICHMYLPTSYSFSVHSLIHTRRYECLVCGRRMIDRPSIIEHYRTQHEGLLTRFTCQICGKVSNNNKTHRGHMRNHHGGDRPKCDQCGKTFINKDSLVEHQQIHLGIKNYECPICNKRFRTRTQINHHQMTHTDVKEFYCVECDVRFKSAHNLRTHLTRSLKHRDKQSFKHACSRCPARYACAQSLAAHVRVQHEGHRPHVCGDCGAALATRSSLAKHMHSVHMGLRPPPRHVCDTCGKAFRGKSVLVNHARTHTGEKPFECAHCGRRFTQRTAMRTHVKLVHLKLRRTAKVKPVAIIDVQSSRVNVFKPDPPIAADTWRQPCDVYFQVTAGP</sequence>
<dbReference type="Pfam" id="PF00096">
    <property type="entry name" value="zf-C2H2"/>
    <property type="match status" value="10"/>
</dbReference>
<dbReference type="Proteomes" id="UP000648187">
    <property type="component" value="Unassembled WGS sequence"/>
</dbReference>
<feature type="binding site" evidence="8">
    <location>
        <position position="434"/>
    </location>
    <ligand>
        <name>Zn(2+)</name>
        <dbReference type="ChEBI" id="CHEBI:29105"/>
    </ligand>
</feature>
<feature type="binding site" evidence="8">
    <location>
        <position position="437"/>
    </location>
    <ligand>
        <name>Zn(2+)</name>
        <dbReference type="ChEBI" id="CHEBI:29105"/>
    </ligand>
</feature>
<name>A0A835L3K0_SPOEX</name>
<dbReference type="InterPro" id="IPR012934">
    <property type="entry name" value="Znf_AD"/>
</dbReference>
<gene>
    <name evidence="11" type="ORF">HW555_012470</name>
</gene>
<feature type="domain" description="C2H2-type" evidence="9">
    <location>
        <begin position="723"/>
        <end position="751"/>
    </location>
</feature>
<dbReference type="SMART" id="SM00868">
    <property type="entry name" value="zf-AD"/>
    <property type="match status" value="1"/>
</dbReference>
<dbReference type="InterPro" id="IPR022755">
    <property type="entry name" value="Znf_C2H2_jaz"/>
</dbReference>
<keyword evidence="2 8" id="KW-0479">Metal-binding</keyword>
<feature type="domain" description="C2H2-type" evidence="9">
    <location>
        <begin position="51"/>
        <end position="79"/>
    </location>
</feature>
<dbReference type="PANTHER" id="PTHR24379">
    <property type="entry name" value="KRAB AND ZINC FINGER DOMAIN-CONTAINING"/>
    <property type="match status" value="1"/>
</dbReference>
<keyword evidence="4 7" id="KW-0863">Zinc-finger</keyword>
<dbReference type="Gene3D" id="3.40.1800.20">
    <property type="match status" value="1"/>
</dbReference>
<dbReference type="GO" id="GO:0005634">
    <property type="term" value="C:nucleus"/>
    <property type="evidence" value="ECO:0007669"/>
    <property type="project" value="UniProtKB-SubCell"/>
</dbReference>
<feature type="domain" description="C2H2-type" evidence="9">
    <location>
        <begin position="230"/>
        <end position="257"/>
    </location>
</feature>
<comment type="caution">
    <text evidence="11">The sequence shown here is derived from an EMBL/GenBank/DDBJ whole genome shotgun (WGS) entry which is preliminary data.</text>
</comment>
<evidence type="ECO:0000259" key="9">
    <source>
        <dbReference type="PROSITE" id="PS50157"/>
    </source>
</evidence>
<dbReference type="Gene3D" id="3.30.160.60">
    <property type="entry name" value="Classic Zinc Finger"/>
    <property type="match status" value="13"/>
</dbReference>
<accession>A0A835L3K0</accession>
<feature type="domain" description="C2H2-type" evidence="9">
    <location>
        <begin position="751"/>
        <end position="778"/>
    </location>
</feature>
<keyword evidence="12" id="KW-1185">Reference proteome</keyword>
<dbReference type="InterPro" id="IPR036236">
    <property type="entry name" value="Znf_C2H2_sf"/>
</dbReference>
<dbReference type="GO" id="GO:0000977">
    <property type="term" value="F:RNA polymerase II transcription regulatory region sequence-specific DNA binding"/>
    <property type="evidence" value="ECO:0007669"/>
    <property type="project" value="TreeGrafter"/>
</dbReference>
<feature type="domain" description="C2H2-type" evidence="9">
    <location>
        <begin position="929"/>
        <end position="957"/>
    </location>
</feature>
<evidence type="ECO:0000256" key="6">
    <source>
        <dbReference type="ARBA" id="ARBA00023242"/>
    </source>
</evidence>
<keyword evidence="5 8" id="KW-0862">Zinc</keyword>
<feature type="binding site" evidence="8">
    <location>
        <position position="476"/>
    </location>
    <ligand>
        <name>Zn(2+)</name>
        <dbReference type="ChEBI" id="CHEBI:29105"/>
    </ligand>
</feature>
<dbReference type="AlphaFoldDB" id="A0A835L3K0"/>
<evidence type="ECO:0000256" key="7">
    <source>
        <dbReference type="PROSITE-ProRule" id="PRU00042"/>
    </source>
</evidence>
<dbReference type="Pfam" id="PF12171">
    <property type="entry name" value="zf-C2H2_jaz"/>
    <property type="match status" value="1"/>
</dbReference>
<dbReference type="EMBL" id="JACKWZ010000460">
    <property type="protein sequence ID" value="KAF9407547.1"/>
    <property type="molecule type" value="Genomic_DNA"/>
</dbReference>
<feature type="domain" description="C2H2-type" evidence="9">
    <location>
        <begin position="321"/>
        <end position="348"/>
    </location>
</feature>
<evidence type="ECO:0000256" key="4">
    <source>
        <dbReference type="ARBA" id="ARBA00022771"/>
    </source>
</evidence>
<feature type="domain" description="C2H2-type" evidence="9">
    <location>
        <begin position="81"/>
        <end position="109"/>
    </location>
</feature>
<feature type="domain" description="C2H2-type" evidence="9">
    <location>
        <begin position="111"/>
        <end position="139"/>
    </location>
</feature>
<feature type="domain" description="C2H2-type" evidence="9">
    <location>
        <begin position="259"/>
        <end position="287"/>
    </location>
</feature>
<feature type="domain" description="C2H2-type" evidence="9">
    <location>
        <begin position="840"/>
        <end position="868"/>
    </location>
</feature>
<dbReference type="PROSITE" id="PS51915">
    <property type="entry name" value="ZAD"/>
    <property type="match status" value="1"/>
</dbReference>
<dbReference type="Pfam" id="PF07776">
    <property type="entry name" value="zf-AD"/>
    <property type="match status" value="1"/>
</dbReference>
<keyword evidence="3" id="KW-0677">Repeat</keyword>
<dbReference type="FunFam" id="3.30.160.60:FF:000100">
    <property type="entry name" value="Zinc finger 45-like"/>
    <property type="match status" value="1"/>
</dbReference>
<evidence type="ECO:0000256" key="2">
    <source>
        <dbReference type="ARBA" id="ARBA00022723"/>
    </source>
</evidence>
<dbReference type="PROSITE" id="PS50157">
    <property type="entry name" value="ZINC_FINGER_C2H2_2"/>
    <property type="match status" value="19"/>
</dbReference>
<feature type="domain" description="C2H2-type" evidence="9">
    <location>
        <begin position="779"/>
        <end position="806"/>
    </location>
</feature>
<dbReference type="GO" id="GO:0008270">
    <property type="term" value="F:zinc ion binding"/>
    <property type="evidence" value="ECO:0007669"/>
    <property type="project" value="UniProtKB-UniRule"/>
</dbReference>
<evidence type="ECO:0000313" key="12">
    <source>
        <dbReference type="Proteomes" id="UP000648187"/>
    </source>
</evidence>
<dbReference type="FunFam" id="3.30.160.60:FF:000446">
    <property type="entry name" value="Zinc finger protein"/>
    <property type="match status" value="2"/>
</dbReference>
<dbReference type="PROSITE" id="PS00028">
    <property type="entry name" value="ZINC_FINGER_C2H2_1"/>
    <property type="match status" value="19"/>
</dbReference>
<dbReference type="GO" id="GO:0000981">
    <property type="term" value="F:DNA-binding transcription factor activity, RNA polymerase II-specific"/>
    <property type="evidence" value="ECO:0007669"/>
    <property type="project" value="TreeGrafter"/>
</dbReference>
<protein>
    <submittedName>
        <fullName evidence="11">Uncharacterized protein</fullName>
    </submittedName>
</protein>
<evidence type="ECO:0000256" key="5">
    <source>
        <dbReference type="ARBA" id="ARBA00022833"/>
    </source>
</evidence>
<dbReference type="SMART" id="SM00355">
    <property type="entry name" value="ZnF_C2H2"/>
    <property type="match status" value="21"/>
</dbReference>
<evidence type="ECO:0000256" key="8">
    <source>
        <dbReference type="PROSITE-ProRule" id="PRU01263"/>
    </source>
</evidence>
<evidence type="ECO:0000256" key="1">
    <source>
        <dbReference type="ARBA" id="ARBA00004123"/>
    </source>
</evidence>
<feature type="domain" description="C2H2-type" evidence="9">
    <location>
        <begin position="638"/>
        <end position="665"/>
    </location>
</feature>
<feature type="domain" description="C2H2-type" evidence="9">
    <location>
        <begin position="288"/>
        <end position="316"/>
    </location>
</feature>
<dbReference type="FunFam" id="3.30.160.60:FF:000052">
    <property type="entry name" value="zinc finger protein 546 isoform X1"/>
    <property type="match status" value="1"/>
</dbReference>
<organism evidence="11 12">
    <name type="scientific">Spodoptera exigua</name>
    <name type="common">Beet armyworm</name>
    <name type="synonym">Noctua fulgens</name>
    <dbReference type="NCBI Taxonomy" id="7107"/>
    <lineage>
        <taxon>Eukaryota</taxon>
        <taxon>Metazoa</taxon>
        <taxon>Ecdysozoa</taxon>
        <taxon>Arthropoda</taxon>
        <taxon>Hexapoda</taxon>
        <taxon>Insecta</taxon>
        <taxon>Pterygota</taxon>
        <taxon>Neoptera</taxon>
        <taxon>Endopterygota</taxon>
        <taxon>Lepidoptera</taxon>
        <taxon>Glossata</taxon>
        <taxon>Ditrysia</taxon>
        <taxon>Noctuoidea</taxon>
        <taxon>Noctuidae</taxon>
        <taxon>Amphipyrinae</taxon>
        <taxon>Spodoptera</taxon>
    </lineage>
</organism>
<feature type="domain" description="C2H2-type" evidence="9">
    <location>
        <begin position="141"/>
        <end position="169"/>
    </location>
</feature>
<reference evidence="11" key="1">
    <citation type="submission" date="2020-08" db="EMBL/GenBank/DDBJ databases">
        <title>Spodoptera exigua strain:BAW_Kor-Di-RS1 Genome sequencing and assembly.</title>
        <authorList>
            <person name="Kim J."/>
            <person name="Nam H.Y."/>
            <person name="Kwon M."/>
            <person name="Choi J.H."/>
            <person name="Cho S.R."/>
            <person name="Kim G.-H."/>
        </authorList>
    </citation>
    <scope>NUCLEOTIDE SEQUENCE</scope>
    <source>
        <strain evidence="11">BAW_Kor-Di-RS1</strain>
        <tissue evidence="11">Whole-body</tissue>
    </source>
</reference>
<keyword evidence="6" id="KW-0539">Nucleus</keyword>
<feature type="domain" description="C2H2-type" evidence="9">
    <location>
        <begin position="693"/>
        <end position="721"/>
    </location>
</feature>
<dbReference type="InterPro" id="IPR013087">
    <property type="entry name" value="Znf_C2H2_type"/>
</dbReference>